<dbReference type="InterPro" id="IPR040457">
    <property type="entry name" value="GCP_C"/>
</dbReference>
<dbReference type="GO" id="GO:0000278">
    <property type="term" value="P:mitotic cell cycle"/>
    <property type="evidence" value="ECO:0007669"/>
    <property type="project" value="TreeGrafter"/>
</dbReference>
<dbReference type="InterPro" id="IPR042241">
    <property type="entry name" value="GCP_C_sf"/>
</dbReference>
<evidence type="ECO:0000256" key="3">
    <source>
        <dbReference type="ARBA" id="ARBA00022490"/>
    </source>
</evidence>
<dbReference type="Pfam" id="PF17681">
    <property type="entry name" value="GCP_N_terminal"/>
    <property type="match status" value="1"/>
</dbReference>
<dbReference type="GO" id="GO:0031122">
    <property type="term" value="P:cytoplasmic microtubule organization"/>
    <property type="evidence" value="ECO:0007669"/>
    <property type="project" value="TreeGrafter"/>
</dbReference>
<dbReference type="Gene3D" id="1.20.120.1900">
    <property type="entry name" value="Gamma-tubulin complex, C-terminal domain"/>
    <property type="match status" value="1"/>
</dbReference>
<keyword evidence="3" id="KW-0963">Cytoplasm</keyword>
<keyword evidence="4" id="KW-0493">Microtubule</keyword>
<dbReference type="AlphaFoldDB" id="A0AAD5SXB8"/>
<organism evidence="8 9">
    <name type="scientific">Physocladia obscura</name>
    <dbReference type="NCBI Taxonomy" id="109957"/>
    <lineage>
        <taxon>Eukaryota</taxon>
        <taxon>Fungi</taxon>
        <taxon>Fungi incertae sedis</taxon>
        <taxon>Chytridiomycota</taxon>
        <taxon>Chytridiomycota incertae sedis</taxon>
        <taxon>Chytridiomycetes</taxon>
        <taxon>Chytridiales</taxon>
        <taxon>Chytriomycetaceae</taxon>
        <taxon>Physocladia</taxon>
    </lineage>
</organism>
<dbReference type="PANTHER" id="PTHR19302">
    <property type="entry name" value="GAMMA TUBULIN COMPLEX PROTEIN"/>
    <property type="match status" value="1"/>
</dbReference>
<dbReference type="GO" id="GO:0051321">
    <property type="term" value="P:meiotic cell cycle"/>
    <property type="evidence" value="ECO:0007669"/>
    <property type="project" value="TreeGrafter"/>
</dbReference>
<dbReference type="GO" id="GO:0005816">
    <property type="term" value="C:spindle pole body"/>
    <property type="evidence" value="ECO:0007669"/>
    <property type="project" value="UniProtKB-ARBA"/>
</dbReference>
<sequence>MTVLHFLWTASNQSDIQETRTDSVIMLTCSRRVMTSLVTLVAQSLENEFAAMGLKSIRAAHDFPTFPQAFPPLPAAASELNVSPSSDAFGRLNNIKKKPRALAMDIISLVGRMDRQTISIAFEITDPLRGTLFMFQNIDGRVVKYSTTADAFVMQTDAWIPALTLEILHWLSEVGWLYRRIKRTLERWKGGSVAGGEGLVRQGFCVAIQKKLTSHFHLITQLEDQFTKADLAGKKDFASKGLSLKRLLVWIHEPLLKLRVVSVLVDMSVGLRGGALLRVVHASTNHGDLFISVPFYQMLKRWLFEGELNDPFQEFFVVQDRSVDEAHMWRNQYVLKKEMIPSFFNRSVSKKVRRVSGFLEYGNSSLLKKSITTAYTSIGAYILDLLFGKYKLMIHLQASKKYLLLGHGDLVQNLMDKVGSRLCDVFTLDYRTDSPISTVFPVQSMHQYMKLFTFLWRLKRVEHTLSVAWRKGMTEYTVFQKMKGIRVLSILI</sequence>
<protein>
    <submittedName>
        <fullName evidence="8">Gamma-tubulin complex component 3</fullName>
    </submittedName>
</protein>
<dbReference type="GO" id="GO:0051011">
    <property type="term" value="F:microtubule minus-end binding"/>
    <property type="evidence" value="ECO:0007669"/>
    <property type="project" value="TreeGrafter"/>
</dbReference>
<comment type="similarity">
    <text evidence="2">Belongs to the TUBGCP family.</text>
</comment>
<keyword evidence="5" id="KW-0206">Cytoskeleton</keyword>
<proteinExistence type="inferred from homology"/>
<evidence type="ECO:0000256" key="5">
    <source>
        <dbReference type="ARBA" id="ARBA00023212"/>
    </source>
</evidence>
<dbReference type="GO" id="GO:0005874">
    <property type="term" value="C:microtubule"/>
    <property type="evidence" value="ECO:0007669"/>
    <property type="project" value="UniProtKB-KW"/>
</dbReference>
<dbReference type="Proteomes" id="UP001211907">
    <property type="component" value="Unassembled WGS sequence"/>
</dbReference>
<dbReference type="GO" id="GO:0000930">
    <property type="term" value="C:gamma-tubulin complex"/>
    <property type="evidence" value="ECO:0007669"/>
    <property type="project" value="UniProtKB-ARBA"/>
</dbReference>
<feature type="domain" description="Gamma tubulin complex component C-terminal" evidence="6">
    <location>
        <begin position="423"/>
        <end position="477"/>
    </location>
</feature>
<evidence type="ECO:0000313" key="9">
    <source>
        <dbReference type="Proteomes" id="UP001211907"/>
    </source>
</evidence>
<dbReference type="InterPro" id="IPR041470">
    <property type="entry name" value="GCP_N"/>
</dbReference>
<dbReference type="Pfam" id="PF04130">
    <property type="entry name" value="GCP_C_terminal"/>
    <property type="match status" value="1"/>
</dbReference>
<evidence type="ECO:0000256" key="4">
    <source>
        <dbReference type="ARBA" id="ARBA00022701"/>
    </source>
</evidence>
<dbReference type="PANTHER" id="PTHR19302:SF14">
    <property type="entry name" value="GAMMA-TUBULIN COMPLEX COMPONENT 3"/>
    <property type="match status" value="1"/>
</dbReference>
<dbReference type="InterPro" id="IPR007259">
    <property type="entry name" value="GCP"/>
</dbReference>
<evidence type="ECO:0000313" key="8">
    <source>
        <dbReference type="EMBL" id="KAJ3111746.1"/>
    </source>
</evidence>
<dbReference type="GO" id="GO:0043015">
    <property type="term" value="F:gamma-tubulin binding"/>
    <property type="evidence" value="ECO:0007669"/>
    <property type="project" value="InterPro"/>
</dbReference>
<reference evidence="8" key="1">
    <citation type="submission" date="2020-05" db="EMBL/GenBank/DDBJ databases">
        <title>Phylogenomic resolution of chytrid fungi.</title>
        <authorList>
            <person name="Stajich J.E."/>
            <person name="Amses K."/>
            <person name="Simmons R."/>
            <person name="Seto K."/>
            <person name="Myers J."/>
            <person name="Bonds A."/>
            <person name="Quandt C.A."/>
            <person name="Barry K."/>
            <person name="Liu P."/>
            <person name="Grigoriev I."/>
            <person name="Longcore J.E."/>
            <person name="James T.Y."/>
        </authorList>
    </citation>
    <scope>NUCLEOTIDE SEQUENCE</scope>
    <source>
        <strain evidence="8">JEL0513</strain>
    </source>
</reference>
<evidence type="ECO:0000256" key="1">
    <source>
        <dbReference type="ARBA" id="ARBA00004245"/>
    </source>
</evidence>
<dbReference type="GO" id="GO:0007020">
    <property type="term" value="P:microtubule nucleation"/>
    <property type="evidence" value="ECO:0007669"/>
    <property type="project" value="InterPro"/>
</dbReference>
<evidence type="ECO:0000259" key="7">
    <source>
        <dbReference type="Pfam" id="PF17681"/>
    </source>
</evidence>
<dbReference type="GO" id="GO:0051225">
    <property type="term" value="P:spindle assembly"/>
    <property type="evidence" value="ECO:0007669"/>
    <property type="project" value="TreeGrafter"/>
</dbReference>
<feature type="domain" description="Gamma tubulin complex component protein N-terminal" evidence="7">
    <location>
        <begin position="128"/>
        <end position="354"/>
    </location>
</feature>
<dbReference type="GO" id="GO:0000922">
    <property type="term" value="C:spindle pole"/>
    <property type="evidence" value="ECO:0007669"/>
    <property type="project" value="InterPro"/>
</dbReference>
<name>A0AAD5SXB8_9FUNG</name>
<comment type="caution">
    <text evidence="8">The sequence shown here is derived from an EMBL/GenBank/DDBJ whole genome shotgun (WGS) entry which is preliminary data.</text>
</comment>
<evidence type="ECO:0000259" key="6">
    <source>
        <dbReference type="Pfam" id="PF04130"/>
    </source>
</evidence>
<evidence type="ECO:0000256" key="2">
    <source>
        <dbReference type="ARBA" id="ARBA00010337"/>
    </source>
</evidence>
<gene>
    <name evidence="8" type="primary">TUBGCP3_2</name>
    <name evidence="8" type="ORF">HK100_002584</name>
</gene>
<comment type="subcellular location">
    <subcellularLocation>
        <location evidence="1">Cytoplasm</location>
        <location evidence="1">Cytoskeleton</location>
    </subcellularLocation>
</comment>
<keyword evidence="9" id="KW-1185">Reference proteome</keyword>
<dbReference type="EMBL" id="JADGJH010001600">
    <property type="protein sequence ID" value="KAJ3111746.1"/>
    <property type="molecule type" value="Genomic_DNA"/>
</dbReference>
<accession>A0AAD5SXB8</accession>